<sequence>MGRKQRSARSDGLLRYGLLLGFLLLYGAVFVGGFAAVFLAASWVDTLLLQPRFGVNSNVSYIFFGVAQLGYIALVFYLTTSRSETRGPEPADTQAMFQENR</sequence>
<evidence type="ECO:0000313" key="2">
    <source>
        <dbReference type="EMBL" id="MCU4743756.1"/>
    </source>
</evidence>
<keyword evidence="4" id="KW-1185">Reference proteome</keyword>
<reference evidence="2 4" key="1">
    <citation type="submission" date="2022-09" db="EMBL/GenBank/DDBJ databases">
        <title>Enrichment on poylsaccharides allowed isolation of novel metabolic and taxonomic groups of Haloarchaea.</title>
        <authorList>
            <person name="Sorokin D.Y."/>
            <person name="Elcheninov A.G."/>
            <person name="Khizhniak T.V."/>
            <person name="Kolganova T.V."/>
            <person name="Kublanov I.V."/>
        </authorList>
    </citation>
    <scope>NUCLEOTIDE SEQUENCE</scope>
    <source>
        <strain evidence="3 4">AArc-m2/3/4</strain>
        <strain evidence="2">AArc-xg1-1</strain>
    </source>
</reference>
<evidence type="ECO:0000313" key="3">
    <source>
        <dbReference type="EMBL" id="MCU4974257.1"/>
    </source>
</evidence>
<dbReference type="EMBL" id="JAOPKB010000011">
    <property type="protein sequence ID" value="MCU4974257.1"/>
    <property type="molecule type" value="Genomic_DNA"/>
</dbReference>
<keyword evidence="1" id="KW-0472">Membrane</keyword>
<dbReference type="RefSeq" id="WP_338005571.1">
    <property type="nucleotide sequence ID" value="NZ_JAOPKA010000018.1"/>
</dbReference>
<organism evidence="2 5">
    <name type="scientific">Natronoglomus mannanivorans</name>
    <dbReference type="NCBI Taxonomy" id="2979990"/>
    <lineage>
        <taxon>Archaea</taxon>
        <taxon>Methanobacteriati</taxon>
        <taxon>Methanobacteriota</taxon>
        <taxon>Stenosarchaea group</taxon>
        <taxon>Halobacteria</taxon>
        <taxon>Halobacteriales</taxon>
        <taxon>Natrialbaceae</taxon>
        <taxon>Natronoglomus</taxon>
    </lineage>
</organism>
<dbReference type="AlphaFoldDB" id="A0AAP2Z202"/>
<proteinExistence type="predicted"/>
<evidence type="ECO:0000256" key="1">
    <source>
        <dbReference type="SAM" id="Phobius"/>
    </source>
</evidence>
<accession>A0AAP2Z202</accession>
<name>A0AAP2Z202_9EURY</name>
<dbReference type="Proteomes" id="UP001321018">
    <property type="component" value="Unassembled WGS sequence"/>
</dbReference>
<feature type="transmembrane region" description="Helical" evidence="1">
    <location>
        <begin position="59"/>
        <end position="78"/>
    </location>
</feature>
<evidence type="ECO:0000313" key="4">
    <source>
        <dbReference type="Proteomes" id="UP001320972"/>
    </source>
</evidence>
<comment type="caution">
    <text evidence="2">The sequence shown here is derived from an EMBL/GenBank/DDBJ whole genome shotgun (WGS) entry which is preliminary data.</text>
</comment>
<keyword evidence="1" id="KW-1133">Transmembrane helix</keyword>
<evidence type="ECO:0000313" key="5">
    <source>
        <dbReference type="Proteomes" id="UP001321018"/>
    </source>
</evidence>
<protein>
    <submittedName>
        <fullName evidence="2">Uncharacterized protein</fullName>
    </submittedName>
</protein>
<keyword evidence="1" id="KW-0812">Transmembrane</keyword>
<dbReference type="Proteomes" id="UP001320972">
    <property type="component" value="Unassembled WGS sequence"/>
</dbReference>
<feature type="transmembrane region" description="Helical" evidence="1">
    <location>
        <begin position="12"/>
        <end position="39"/>
    </location>
</feature>
<dbReference type="EMBL" id="JAOPKA010000018">
    <property type="protein sequence ID" value="MCU4743756.1"/>
    <property type="molecule type" value="Genomic_DNA"/>
</dbReference>
<gene>
    <name evidence="3" type="ORF">OB955_16145</name>
    <name evidence="2" type="ORF">OB960_20435</name>
</gene>